<dbReference type="InterPro" id="IPR036390">
    <property type="entry name" value="WH_DNA-bd_sf"/>
</dbReference>
<proteinExistence type="predicted"/>
<dbReference type="CDD" id="cd00090">
    <property type="entry name" value="HTH_ARSR"/>
    <property type="match status" value="1"/>
</dbReference>
<comment type="caution">
    <text evidence="5">The sequence shown here is derived from an EMBL/GenBank/DDBJ whole genome shotgun (WGS) entry which is preliminary data.</text>
</comment>
<keyword evidence="1" id="KW-0805">Transcription regulation</keyword>
<dbReference type="SMART" id="SM00418">
    <property type="entry name" value="HTH_ARSR"/>
    <property type="match status" value="1"/>
</dbReference>
<dbReference type="Gene3D" id="1.10.10.10">
    <property type="entry name" value="Winged helix-like DNA-binding domain superfamily/Winged helix DNA-binding domain"/>
    <property type="match status" value="1"/>
</dbReference>
<dbReference type="EMBL" id="WEGJ01000035">
    <property type="protein sequence ID" value="MQY15541.1"/>
    <property type="molecule type" value="Genomic_DNA"/>
</dbReference>
<dbReference type="OrthoDB" id="3808065at2"/>
<reference evidence="5 6" key="1">
    <citation type="submission" date="2019-10" db="EMBL/GenBank/DDBJ databases">
        <title>Streptomyces smaragdinus sp. nov. and Streptomyces fabii sp. nov., isolated from the gut of fungus growing-termite Macrotermes natalensis.</title>
        <authorList>
            <person name="Schwitalla J."/>
            <person name="Benndorf R."/>
            <person name="Martin K."/>
            <person name="De Beer W."/>
            <person name="Kaster A.-K."/>
            <person name="Vollmers J."/>
            <person name="Poulsen M."/>
            <person name="Beemelmanns C."/>
        </authorList>
    </citation>
    <scope>NUCLEOTIDE SEQUENCE [LARGE SCALE GENOMIC DNA]</scope>
    <source>
        <strain evidence="5 6">RB5</strain>
    </source>
</reference>
<dbReference type="InterPro" id="IPR011991">
    <property type="entry name" value="ArsR-like_HTH"/>
</dbReference>
<dbReference type="GO" id="GO:0003677">
    <property type="term" value="F:DNA binding"/>
    <property type="evidence" value="ECO:0007669"/>
    <property type="project" value="UniProtKB-KW"/>
</dbReference>
<dbReference type="SUPFAM" id="SSF46785">
    <property type="entry name" value="Winged helix' DNA-binding domain"/>
    <property type="match status" value="1"/>
</dbReference>
<evidence type="ECO:0000256" key="2">
    <source>
        <dbReference type="ARBA" id="ARBA00023125"/>
    </source>
</evidence>
<dbReference type="InterPro" id="IPR036388">
    <property type="entry name" value="WH-like_DNA-bd_sf"/>
</dbReference>
<evidence type="ECO:0000256" key="3">
    <source>
        <dbReference type="ARBA" id="ARBA00023163"/>
    </source>
</evidence>
<dbReference type="InterPro" id="IPR051011">
    <property type="entry name" value="Metal_resp_trans_reg"/>
</dbReference>
<gene>
    <name evidence="5" type="ORF">SRB5_57240</name>
</gene>
<keyword evidence="3" id="KW-0804">Transcription</keyword>
<keyword evidence="6" id="KW-1185">Reference proteome</keyword>
<accession>A0A7K0CQ62</accession>
<keyword evidence="2" id="KW-0238">DNA-binding</keyword>
<evidence type="ECO:0000313" key="5">
    <source>
        <dbReference type="EMBL" id="MQY15541.1"/>
    </source>
</evidence>
<evidence type="ECO:0000259" key="4">
    <source>
        <dbReference type="SMART" id="SM00418"/>
    </source>
</evidence>
<dbReference type="GO" id="GO:0003700">
    <property type="term" value="F:DNA-binding transcription factor activity"/>
    <property type="evidence" value="ECO:0007669"/>
    <property type="project" value="InterPro"/>
</dbReference>
<name>A0A7K0CQ62_9ACTN</name>
<dbReference type="Pfam" id="PF12840">
    <property type="entry name" value="HTH_20"/>
    <property type="match status" value="1"/>
</dbReference>
<dbReference type="PANTHER" id="PTHR43132">
    <property type="entry name" value="ARSENICAL RESISTANCE OPERON REPRESSOR ARSR-RELATED"/>
    <property type="match status" value="1"/>
</dbReference>
<dbReference type="InterPro" id="IPR001845">
    <property type="entry name" value="HTH_ArsR_DNA-bd_dom"/>
</dbReference>
<evidence type="ECO:0000256" key="1">
    <source>
        <dbReference type="ARBA" id="ARBA00023015"/>
    </source>
</evidence>
<feature type="domain" description="HTH arsR-type" evidence="4">
    <location>
        <begin position="257"/>
        <end position="328"/>
    </location>
</feature>
<dbReference type="Proteomes" id="UP000466345">
    <property type="component" value="Unassembled WGS sequence"/>
</dbReference>
<evidence type="ECO:0000313" key="6">
    <source>
        <dbReference type="Proteomes" id="UP000466345"/>
    </source>
</evidence>
<organism evidence="5 6">
    <name type="scientific">Streptomyces smaragdinus</name>
    <dbReference type="NCBI Taxonomy" id="2585196"/>
    <lineage>
        <taxon>Bacteria</taxon>
        <taxon>Bacillati</taxon>
        <taxon>Actinomycetota</taxon>
        <taxon>Actinomycetes</taxon>
        <taxon>Kitasatosporales</taxon>
        <taxon>Streptomycetaceae</taxon>
        <taxon>Streptomyces</taxon>
    </lineage>
</organism>
<dbReference type="AlphaFoldDB" id="A0A7K0CQ62"/>
<dbReference type="PANTHER" id="PTHR43132:SF6">
    <property type="entry name" value="HTH-TYPE TRANSCRIPTIONAL REPRESSOR CZRA"/>
    <property type="match status" value="1"/>
</dbReference>
<sequence length="329" mass="35487">MLRIDFSAGDLSRLRVSKEPDPMWEVVLSLQLLQSRQAKLAFDPWRREVQTALRRTGLTTTAAGLARLCPTAAYFPDFLTPGGTGPELEGALDRVLSTPRRRLAEELRLLARTTPLPPSAARLASGDTATLRRLGEAVRRYYAVAVAPYREAIRSAVAADRQPRAAAALSHGAGGLLSTFQPELVQEGDTLRCAYPVVRELPLRGRPLTLVPSFFCVHRPVALVDPGLPPVLVYPLSPAPGWLPARGSAPRTAPARALGRLIGSTRALVLDLLDEPRTTSRIAAELGVALASASRHASVLREAGLITSHRDGHHVLHQRTPQGEALLNG</sequence>
<protein>
    <recommendedName>
        <fullName evidence="4">HTH arsR-type domain-containing protein</fullName>
    </recommendedName>
</protein>